<evidence type="ECO:0000313" key="10">
    <source>
        <dbReference type="Proteomes" id="UP000664034"/>
    </source>
</evidence>
<dbReference type="Gene3D" id="1.20.1530.20">
    <property type="match status" value="1"/>
</dbReference>
<accession>A0A939GG01</accession>
<dbReference type="InterPro" id="IPR006153">
    <property type="entry name" value="Cation/H_exchanger_TM"/>
</dbReference>
<dbReference type="Proteomes" id="UP000664034">
    <property type="component" value="Unassembled WGS sequence"/>
</dbReference>
<feature type="transmembrane region" description="Helical" evidence="7">
    <location>
        <begin position="129"/>
        <end position="150"/>
    </location>
</feature>
<feature type="transmembrane region" description="Helical" evidence="7">
    <location>
        <begin position="250"/>
        <end position="266"/>
    </location>
</feature>
<dbReference type="EMBL" id="JAFMYV010000004">
    <property type="protein sequence ID" value="MBO0936800.1"/>
    <property type="molecule type" value="Genomic_DNA"/>
</dbReference>
<evidence type="ECO:0000256" key="5">
    <source>
        <dbReference type="ARBA" id="ARBA00022989"/>
    </source>
</evidence>
<keyword evidence="5 7" id="KW-1133">Transmembrane helix</keyword>
<feature type="transmembrane region" description="Helical" evidence="7">
    <location>
        <begin position="303"/>
        <end position="328"/>
    </location>
</feature>
<comment type="caution">
    <text evidence="9">The sequence shown here is derived from an EMBL/GenBank/DDBJ whole genome shotgun (WGS) entry which is preliminary data.</text>
</comment>
<feature type="transmembrane region" description="Helical" evidence="7">
    <location>
        <begin position="340"/>
        <end position="362"/>
    </location>
</feature>
<dbReference type="AlphaFoldDB" id="A0A939GG01"/>
<dbReference type="RefSeq" id="WP_207364363.1">
    <property type="nucleotide sequence ID" value="NZ_JAFMYV010000004.1"/>
</dbReference>
<keyword evidence="10" id="KW-1185">Reference proteome</keyword>
<keyword evidence="4 7" id="KW-0812">Transmembrane</keyword>
<name>A0A939GG01_9BACT</name>
<proteinExistence type="inferred from homology"/>
<evidence type="ECO:0000256" key="1">
    <source>
        <dbReference type="ARBA" id="ARBA00004141"/>
    </source>
</evidence>
<feature type="transmembrane region" description="Helical" evidence="7">
    <location>
        <begin position="278"/>
        <end position="297"/>
    </location>
</feature>
<evidence type="ECO:0000256" key="3">
    <source>
        <dbReference type="ARBA" id="ARBA00022448"/>
    </source>
</evidence>
<dbReference type="GO" id="GO:1902600">
    <property type="term" value="P:proton transmembrane transport"/>
    <property type="evidence" value="ECO:0007669"/>
    <property type="project" value="InterPro"/>
</dbReference>
<dbReference type="PANTHER" id="PTHR42751">
    <property type="entry name" value="SODIUM/HYDROGEN EXCHANGER FAMILY/TRKA DOMAIN PROTEIN"/>
    <property type="match status" value="1"/>
</dbReference>
<dbReference type="InterPro" id="IPR038770">
    <property type="entry name" value="Na+/solute_symporter_sf"/>
</dbReference>
<evidence type="ECO:0000256" key="6">
    <source>
        <dbReference type="ARBA" id="ARBA00023136"/>
    </source>
</evidence>
<feature type="transmembrane region" description="Helical" evidence="7">
    <location>
        <begin position="191"/>
        <end position="212"/>
    </location>
</feature>
<keyword evidence="3" id="KW-0813">Transport</keyword>
<comment type="similarity">
    <text evidence="2">Belongs to the monovalent cation:proton antiporter 2 (CPA2) transporter (TC 2.A.37) family.</text>
</comment>
<protein>
    <submittedName>
        <fullName evidence="9">Cation:proton antiporter</fullName>
    </submittedName>
</protein>
<feature type="transmembrane region" description="Helical" evidence="7">
    <location>
        <begin position="70"/>
        <end position="89"/>
    </location>
</feature>
<feature type="transmembrane region" description="Helical" evidence="7">
    <location>
        <begin position="20"/>
        <end position="38"/>
    </location>
</feature>
<evidence type="ECO:0000256" key="2">
    <source>
        <dbReference type="ARBA" id="ARBA00005551"/>
    </source>
</evidence>
<feature type="domain" description="Cation/H+ exchanger transmembrane" evidence="8">
    <location>
        <begin position="28"/>
        <end position="390"/>
    </location>
</feature>
<reference evidence="9" key="1">
    <citation type="submission" date="2021-03" db="EMBL/GenBank/DDBJ databases">
        <title>Fibrella sp. HMF5335 genome sequencing and assembly.</title>
        <authorList>
            <person name="Kang H."/>
            <person name="Kim H."/>
            <person name="Bae S."/>
            <person name="Joh K."/>
        </authorList>
    </citation>
    <scope>NUCLEOTIDE SEQUENCE</scope>
    <source>
        <strain evidence="9">HMF5335</strain>
    </source>
</reference>
<dbReference type="GO" id="GO:0015297">
    <property type="term" value="F:antiporter activity"/>
    <property type="evidence" value="ECO:0007669"/>
    <property type="project" value="InterPro"/>
</dbReference>
<evidence type="ECO:0000313" key="9">
    <source>
        <dbReference type="EMBL" id="MBO0936800.1"/>
    </source>
</evidence>
<dbReference type="Pfam" id="PF00999">
    <property type="entry name" value="Na_H_Exchanger"/>
    <property type="match status" value="1"/>
</dbReference>
<sequence length="412" mass="45470">MMRYLLAQAHPLTIQAEPSVLSGLVILSLVILIWVLLLRRLNQPYFIAYILSGVVLGPDGLRVLTNPELIIQLGELGIILLLFFIGLEIRLPDLTKQVRKPLLGMLFQVALSGLAAWMVGAYMDWSVPVMLLVAFVLSLSSSAIIHPYLAQHNETNTPLGTLTTGVLLLQDMATIPMLLTLNFLGKGQFNAVELTLMVVGGVLSLLFLQMAMRSRLIQLPFADALLHDHDLQVFVGLVICFGMAWLTQAFHLSAALGAFLAGVLVNRSSATRWLEHSLLPFRVFFLALFFVAVGLQIKIDFFLANWLLVSILVLLVLIINSLLGTLAFRAAGSSWRDSVYAGALLSQLGEFSIVLGLTARQLGLINEFIYQLTLSVVALTMLITTLWIEVIRRFLFRPVPADSESAKHQISQ</sequence>
<dbReference type="PANTHER" id="PTHR42751:SF3">
    <property type="entry name" value="SODIUM_GLUTAMATE SYMPORTER"/>
    <property type="match status" value="1"/>
</dbReference>
<evidence type="ECO:0000259" key="8">
    <source>
        <dbReference type="Pfam" id="PF00999"/>
    </source>
</evidence>
<gene>
    <name evidence="9" type="ORF">J2I47_09620</name>
</gene>
<feature type="transmembrane region" description="Helical" evidence="7">
    <location>
        <begin position="368"/>
        <end position="388"/>
    </location>
</feature>
<feature type="transmembrane region" description="Helical" evidence="7">
    <location>
        <begin position="45"/>
        <end position="64"/>
    </location>
</feature>
<evidence type="ECO:0000256" key="7">
    <source>
        <dbReference type="SAM" id="Phobius"/>
    </source>
</evidence>
<keyword evidence="6 7" id="KW-0472">Membrane</keyword>
<comment type="subcellular location">
    <subcellularLocation>
        <location evidence="1">Membrane</location>
        <topology evidence="1">Multi-pass membrane protein</topology>
    </subcellularLocation>
</comment>
<dbReference type="GO" id="GO:0016020">
    <property type="term" value="C:membrane"/>
    <property type="evidence" value="ECO:0007669"/>
    <property type="project" value="UniProtKB-SubCell"/>
</dbReference>
<feature type="transmembrane region" description="Helical" evidence="7">
    <location>
        <begin position="101"/>
        <end position="123"/>
    </location>
</feature>
<organism evidence="9 10">
    <name type="scientific">Fibrella rubiginis</name>
    <dbReference type="NCBI Taxonomy" id="2817060"/>
    <lineage>
        <taxon>Bacteria</taxon>
        <taxon>Pseudomonadati</taxon>
        <taxon>Bacteroidota</taxon>
        <taxon>Cytophagia</taxon>
        <taxon>Cytophagales</taxon>
        <taxon>Spirosomataceae</taxon>
        <taxon>Fibrella</taxon>
    </lineage>
</organism>
<evidence type="ECO:0000256" key="4">
    <source>
        <dbReference type="ARBA" id="ARBA00022692"/>
    </source>
</evidence>